<dbReference type="Gene3D" id="1.20.120.10">
    <property type="entry name" value="Cytochrome c/b562"/>
    <property type="match status" value="1"/>
</dbReference>
<dbReference type="GO" id="GO:0020037">
    <property type="term" value="F:heme binding"/>
    <property type="evidence" value="ECO:0007669"/>
    <property type="project" value="InterPro"/>
</dbReference>
<organism evidence="2 3">
    <name type="scientific">Marinomonas spartinae</name>
    <dbReference type="NCBI Taxonomy" id="1792290"/>
    <lineage>
        <taxon>Bacteria</taxon>
        <taxon>Pseudomonadati</taxon>
        <taxon>Pseudomonadota</taxon>
        <taxon>Gammaproteobacteria</taxon>
        <taxon>Oceanospirillales</taxon>
        <taxon>Oceanospirillaceae</taxon>
        <taxon>Marinomonas</taxon>
    </lineage>
</organism>
<dbReference type="InterPro" id="IPR009155">
    <property type="entry name" value="Cyt_b562"/>
</dbReference>
<dbReference type="RefSeq" id="WP_067017575.1">
    <property type="nucleotide sequence ID" value="NZ_FLOB01000007.1"/>
</dbReference>
<evidence type="ECO:0000313" key="2">
    <source>
        <dbReference type="EMBL" id="SBS33831.1"/>
    </source>
</evidence>
<dbReference type="Pfam" id="PF07361">
    <property type="entry name" value="Cytochrom_B562"/>
    <property type="match status" value="1"/>
</dbReference>
<keyword evidence="1" id="KW-0732">Signal</keyword>
<evidence type="ECO:0000256" key="1">
    <source>
        <dbReference type="SAM" id="SignalP"/>
    </source>
</evidence>
<feature type="signal peptide" evidence="1">
    <location>
        <begin position="1"/>
        <end position="23"/>
    </location>
</feature>
<evidence type="ECO:0000313" key="3">
    <source>
        <dbReference type="Proteomes" id="UP000092544"/>
    </source>
</evidence>
<sequence length="143" mass="15511">MSKRFLLTSLAVLAFTGSSLAQAGCDGSPLPDYMHHIKDELRAVSSDIKSGDNQAAAEGVSKIITLFKKSREETPYLFKEENLQGAELAKKEKAYQGVVDDTIGVFKSLETALKANDMAQVKTLLGKVGQQRKIGHSSFKTSC</sequence>
<dbReference type="GO" id="GO:0022900">
    <property type="term" value="P:electron transport chain"/>
    <property type="evidence" value="ECO:0007669"/>
    <property type="project" value="InterPro"/>
</dbReference>
<evidence type="ECO:0008006" key="4">
    <source>
        <dbReference type="Google" id="ProtNLM"/>
    </source>
</evidence>
<dbReference type="EMBL" id="FLOB01000007">
    <property type="protein sequence ID" value="SBS33831.1"/>
    <property type="molecule type" value="Genomic_DNA"/>
</dbReference>
<dbReference type="GO" id="GO:0009055">
    <property type="term" value="F:electron transfer activity"/>
    <property type="evidence" value="ECO:0007669"/>
    <property type="project" value="InterPro"/>
</dbReference>
<dbReference type="GO" id="GO:0042597">
    <property type="term" value="C:periplasmic space"/>
    <property type="evidence" value="ECO:0007669"/>
    <property type="project" value="InterPro"/>
</dbReference>
<feature type="chain" id="PRO_5008379133" description="Cytochrome b562" evidence="1">
    <location>
        <begin position="24"/>
        <end position="143"/>
    </location>
</feature>
<name>A0A1A8TLY2_9GAMM</name>
<keyword evidence="3" id="KW-1185">Reference proteome</keyword>
<gene>
    <name evidence="2" type="ORF">MSP8886_02865</name>
</gene>
<proteinExistence type="predicted"/>
<dbReference type="Proteomes" id="UP000092544">
    <property type="component" value="Unassembled WGS sequence"/>
</dbReference>
<accession>A0A1A8TLY2</accession>
<dbReference type="AlphaFoldDB" id="A0A1A8TLY2"/>
<reference evidence="2 3" key="1">
    <citation type="submission" date="2016-06" db="EMBL/GenBank/DDBJ databases">
        <authorList>
            <person name="Kjaerup R.B."/>
            <person name="Dalgaard T.S."/>
            <person name="Juul-Madsen H.R."/>
        </authorList>
    </citation>
    <scope>NUCLEOTIDE SEQUENCE [LARGE SCALE GENOMIC DNA]</scope>
    <source>
        <strain evidence="2 3">CECT 8886</strain>
    </source>
</reference>
<protein>
    <recommendedName>
        <fullName evidence="4">Cytochrome b562</fullName>
    </recommendedName>
</protein>
<dbReference type="GO" id="GO:0005506">
    <property type="term" value="F:iron ion binding"/>
    <property type="evidence" value="ECO:0007669"/>
    <property type="project" value="InterPro"/>
</dbReference>
<dbReference type="STRING" id="1792290.MSP8886_02865"/>